<proteinExistence type="predicted"/>
<evidence type="ECO:0000256" key="1">
    <source>
        <dbReference type="SAM" id="MobiDB-lite"/>
    </source>
</evidence>
<keyword evidence="2" id="KW-0472">Membrane</keyword>
<evidence type="ECO:0000313" key="3">
    <source>
        <dbReference type="EMBL" id="TFC05762.1"/>
    </source>
</evidence>
<feature type="transmembrane region" description="Helical" evidence="2">
    <location>
        <begin position="171"/>
        <end position="192"/>
    </location>
</feature>
<keyword evidence="4" id="KW-1185">Reference proteome</keyword>
<sequence length="497" mass="52097">MTSTPRTQQEPRTPRRFLTQQRLDPLGALAAWPLAPVVALIVVAYTATTTVLQAGQIQHPLLSVLAIVASVAAAGTLVAASRPDHAPFDRPLHLVMVGLAVSAHLLDEAARWGRNTLIQDDFGPLCIGLLLLALAPYRPWREIALSGAVAAAIVAAVTVPQAPSLSIAVPAVIYAIVAVSQVLAPALAGAAYSRRIVRLLLTWQTDARRAIAARTEESRGQVVRTVVEQQWASLGAGVFPLLTGVLDHGEVTRADIARAGELAGALRRELVRDIDKTWLDAVVDRERGGLLERGATALLVVADPEHRATAFTADQRGAIAALIGALCAVSGFDPCSLVVQVADGTDARRRPLLDRFGELTAGVGTALDKPGRTPRSLTAATEPTATGTGSLAPATATAAATATGSVAVTTGAITTATGSIGTVAGPAALPLRVATVTIQVGIDLSERKLRRVLRPYLGVLRVVFGRVRVSMRRPLLMLEFDDERGPTSIRRGLGTAR</sequence>
<feature type="transmembrane region" description="Helical" evidence="2">
    <location>
        <begin position="26"/>
        <end position="48"/>
    </location>
</feature>
<dbReference type="Proteomes" id="UP000297643">
    <property type="component" value="Unassembled WGS sequence"/>
</dbReference>
<name>A0A4R8WAJ9_9MICO</name>
<evidence type="ECO:0000256" key="2">
    <source>
        <dbReference type="SAM" id="Phobius"/>
    </source>
</evidence>
<feature type="transmembrane region" description="Helical" evidence="2">
    <location>
        <begin position="60"/>
        <end position="80"/>
    </location>
</feature>
<keyword evidence="2" id="KW-1133">Transmembrane helix</keyword>
<protein>
    <submittedName>
        <fullName evidence="3">Uncharacterized protein</fullName>
    </submittedName>
</protein>
<comment type="caution">
    <text evidence="3">The sequence shown here is derived from an EMBL/GenBank/DDBJ whole genome shotgun (WGS) entry which is preliminary data.</text>
</comment>
<keyword evidence="2" id="KW-0812">Transmembrane</keyword>
<dbReference type="EMBL" id="SOFM01000014">
    <property type="protein sequence ID" value="TFC05762.1"/>
    <property type="molecule type" value="Genomic_DNA"/>
</dbReference>
<gene>
    <name evidence="3" type="ORF">E3O32_05655</name>
</gene>
<feature type="compositionally biased region" description="Low complexity" evidence="1">
    <location>
        <begin position="378"/>
        <end position="390"/>
    </location>
</feature>
<accession>A0A4R8WAJ9</accession>
<organism evidence="3 4">
    <name type="scientific">Cryobacterium mannosilyticum</name>
    <dbReference type="NCBI Taxonomy" id="1259190"/>
    <lineage>
        <taxon>Bacteria</taxon>
        <taxon>Bacillati</taxon>
        <taxon>Actinomycetota</taxon>
        <taxon>Actinomycetes</taxon>
        <taxon>Micrococcales</taxon>
        <taxon>Microbacteriaceae</taxon>
        <taxon>Cryobacterium</taxon>
    </lineage>
</organism>
<feature type="transmembrane region" description="Helical" evidence="2">
    <location>
        <begin position="143"/>
        <end position="159"/>
    </location>
</feature>
<feature type="region of interest" description="Disordered" evidence="1">
    <location>
        <begin position="364"/>
        <end position="390"/>
    </location>
</feature>
<dbReference type="RefSeq" id="WP_134507559.1">
    <property type="nucleotide sequence ID" value="NZ_SOFM01000014.1"/>
</dbReference>
<evidence type="ECO:0000313" key="4">
    <source>
        <dbReference type="Proteomes" id="UP000297643"/>
    </source>
</evidence>
<reference evidence="3 4" key="1">
    <citation type="submission" date="2019-03" db="EMBL/GenBank/DDBJ databases">
        <title>Genomics of glacier-inhabiting Cryobacterium strains.</title>
        <authorList>
            <person name="Liu Q."/>
            <person name="Xin Y.-H."/>
        </authorList>
    </citation>
    <scope>NUCLEOTIDE SEQUENCE [LARGE SCALE GENOMIC DNA]</scope>
    <source>
        <strain evidence="3 4">RHLT2-21</strain>
    </source>
</reference>
<dbReference type="AlphaFoldDB" id="A0A4R8WAJ9"/>